<keyword evidence="4 7" id="KW-0812">Transmembrane</keyword>
<feature type="transmembrane region" description="Helical" evidence="7">
    <location>
        <begin position="253"/>
        <end position="272"/>
    </location>
</feature>
<comment type="subcellular location">
    <subcellularLocation>
        <location evidence="1 7">Cell membrane</location>
        <topology evidence="1 7">Multi-pass membrane protein</topology>
    </subcellularLocation>
</comment>
<dbReference type="GO" id="GO:0005886">
    <property type="term" value="C:plasma membrane"/>
    <property type="evidence" value="ECO:0007669"/>
    <property type="project" value="UniProtKB-SubCell"/>
</dbReference>
<dbReference type="PANTHER" id="PTHR30043">
    <property type="entry name" value="PHOSPHONATES TRANSPORT SYSTEM PERMEASE PROTEIN"/>
    <property type="match status" value="1"/>
</dbReference>
<dbReference type="Proteomes" id="UP000051264">
    <property type="component" value="Unassembled WGS sequence"/>
</dbReference>
<reference evidence="9 10" key="1">
    <citation type="journal article" date="2015" name="Genome Announc.">
        <title>Expanding the biotechnology potential of lactobacilli through comparative genomics of 213 strains and associated genera.</title>
        <authorList>
            <person name="Sun Z."/>
            <person name="Harris H.M."/>
            <person name="McCann A."/>
            <person name="Guo C."/>
            <person name="Argimon S."/>
            <person name="Zhang W."/>
            <person name="Yang X."/>
            <person name="Jeffery I.B."/>
            <person name="Cooney J.C."/>
            <person name="Kagawa T.F."/>
            <person name="Liu W."/>
            <person name="Song Y."/>
            <person name="Salvetti E."/>
            <person name="Wrobel A."/>
            <person name="Rasinkangas P."/>
            <person name="Parkhill J."/>
            <person name="Rea M.C."/>
            <person name="O'Sullivan O."/>
            <person name="Ritari J."/>
            <person name="Douillard F.P."/>
            <person name="Paul Ross R."/>
            <person name="Yang R."/>
            <person name="Briner A.E."/>
            <person name="Felis G.E."/>
            <person name="de Vos W.M."/>
            <person name="Barrangou R."/>
            <person name="Klaenhammer T.R."/>
            <person name="Caufield P.W."/>
            <person name="Cui Y."/>
            <person name="Zhang H."/>
            <person name="O'Toole P.W."/>
        </authorList>
    </citation>
    <scope>NUCLEOTIDE SEQUENCE [LARGE SCALE GENOMIC DNA]</scope>
    <source>
        <strain evidence="9 10">DSM 14340</strain>
    </source>
</reference>
<dbReference type="InterPro" id="IPR000515">
    <property type="entry name" value="MetI-like"/>
</dbReference>
<keyword evidence="2 7" id="KW-0813">Transport</keyword>
<evidence type="ECO:0000256" key="7">
    <source>
        <dbReference type="RuleBase" id="RU363032"/>
    </source>
</evidence>
<dbReference type="CDD" id="cd06261">
    <property type="entry name" value="TM_PBP2"/>
    <property type="match status" value="1"/>
</dbReference>
<comment type="similarity">
    <text evidence="7">Belongs to the binding-protein-dependent transport system permease family.</text>
</comment>
<feature type="domain" description="ABC transmembrane type-1" evidence="8">
    <location>
        <begin position="87"/>
        <end position="271"/>
    </location>
</feature>
<dbReference type="GO" id="GO:0055085">
    <property type="term" value="P:transmembrane transport"/>
    <property type="evidence" value="ECO:0007669"/>
    <property type="project" value="InterPro"/>
</dbReference>
<comment type="caution">
    <text evidence="9">The sequence shown here is derived from an EMBL/GenBank/DDBJ whole genome shotgun (WGS) entry which is preliminary data.</text>
</comment>
<feature type="transmembrane region" description="Helical" evidence="7">
    <location>
        <begin position="91"/>
        <end position="117"/>
    </location>
</feature>
<dbReference type="PROSITE" id="PS50928">
    <property type="entry name" value="ABC_TM1"/>
    <property type="match status" value="1"/>
</dbReference>
<evidence type="ECO:0000256" key="6">
    <source>
        <dbReference type="ARBA" id="ARBA00023136"/>
    </source>
</evidence>
<sequence>MIEPITDLTNTAKKPPIRVHLWNRRQKTMTATFAVLGLITVYQLATISSANIHFWPATIAFFKNAQLIFLQPGLSGTDSFGSLLSALATSAALATLTTLLGAIVSFFIALFAASNLANRKIGLLIKTVMAMIRAIPTILWVLIFSIVIGLGADAAVIGLSFHSIAYLTKAYAESFEDLNPEAIEALKATGANWWQIVFQAVLPSSLPMLLSWTFIRFEINFTNAIAVGAAAGAGGIGYQLFTASSFYFDFHEIGVIIYLCLAVTACLEFISVKLRKRYLK</sequence>
<dbReference type="eggNOG" id="COG3639">
    <property type="taxonomic scope" value="Bacteria"/>
</dbReference>
<dbReference type="Gene3D" id="1.10.3720.10">
    <property type="entry name" value="MetI-like"/>
    <property type="match status" value="1"/>
</dbReference>
<feature type="transmembrane region" description="Helical" evidence="7">
    <location>
        <begin position="28"/>
        <end position="45"/>
    </location>
</feature>
<dbReference type="EMBL" id="AZEX01000027">
    <property type="protein sequence ID" value="KRL61019.1"/>
    <property type="molecule type" value="Genomic_DNA"/>
</dbReference>
<dbReference type="PATRIC" id="fig|1423747.3.peg.1054"/>
<dbReference type="Pfam" id="PF00528">
    <property type="entry name" value="BPD_transp_1"/>
    <property type="match status" value="1"/>
</dbReference>
<keyword evidence="3" id="KW-1003">Cell membrane</keyword>
<dbReference type="OrthoDB" id="8557224at2"/>
<dbReference type="InterPro" id="IPR035906">
    <property type="entry name" value="MetI-like_sf"/>
</dbReference>
<dbReference type="STRING" id="1423747.FC69_GL001033"/>
<dbReference type="SUPFAM" id="SSF161098">
    <property type="entry name" value="MetI-like"/>
    <property type="match status" value="1"/>
</dbReference>
<feature type="transmembrane region" description="Helical" evidence="7">
    <location>
        <begin position="221"/>
        <end position="241"/>
    </location>
</feature>
<keyword evidence="6 7" id="KW-0472">Membrane</keyword>
<feature type="transmembrane region" description="Helical" evidence="7">
    <location>
        <begin position="138"/>
        <end position="161"/>
    </location>
</feature>
<evidence type="ECO:0000256" key="3">
    <source>
        <dbReference type="ARBA" id="ARBA00022475"/>
    </source>
</evidence>
<organism evidence="9 10">
    <name type="scientific">Latilactobacillus fuchuensis DSM 14340 = JCM 11249</name>
    <dbReference type="NCBI Taxonomy" id="1423747"/>
    <lineage>
        <taxon>Bacteria</taxon>
        <taxon>Bacillati</taxon>
        <taxon>Bacillota</taxon>
        <taxon>Bacilli</taxon>
        <taxon>Lactobacillales</taxon>
        <taxon>Lactobacillaceae</taxon>
        <taxon>Latilactobacillus</taxon>
    </lineage>
</organism>
<protein>
    <submittedName>
        <fullName evidence="9">Phosphonate ABC transporter permease</fullName>
    </submittedName>
</protein>
<dbReference type="RefSeq" id="WP_025083460.1">
    <property type="nucleotide sequence ID" value="NZ_AZEX01000027.1"/>
</dbReference>
<evidence type="ECO:0000256" key="1">
    <source>
        <dbReference type="ARBA" id="ARBA00004651"/>
    </source>
</evidence>
<evidence type="ECO:0000256" key="4">
    <source>
        <dbReference type="ARBA" id="ARBA00022692"/>
    </source>
</evidence>
<evidence type="ECO:0000256" key="2">
    <source>
        <dbReference type="ARBA" id="ARBA00022448"/>
    </source>
</evidence>
<evidence type="ECO:0000313" key="10">
    <source>
        <dbReference type="Proteomes" id="UP000051264"/>
    </source>
</evidence>
<gene>
    <name evidence="9" type="ORF">FC69_GL001033</name>
</gene>
<evidence type="ECO:0000256" key="5">
    <source>
        <dbReference type="ARBA" id="ARBA00022989"/>
    </source>
</evidence>
<evidence type="ECO:0000313" key="9">
    <source>
        <dbReference type="EMBL" id="KRL61019.1"/>
    </source>
</evidence>
<accession>A0A0R1S6D9</accession>
<evidence type="ECO:0000259" key="8">
    <source>
        <dbReference type="PROSITE" id="PS50928"/>
    </source>
</evidence>
<dbReference type="PANTHER" id="PTHR30043:SF1">
    <property type="entry name" value="ABC TRANSPORT SYSTEM PERMEASE PROTEIN P69"/>
    <property type="match status" value="1"/>
</dbReference>
<dbReference type="AlphaFoldDB" id="A0A0R1S6D9"/>
<keyword evidence="5 7" id="KW-1133">Transmembrane helix</keyword>
<feature type="transmembrane region" description="Helical" evidence="7">
    <location>
        <begin position="193"/>
        <end position="214"/>
    </location>
</feature>
<proteinExistence type="inferred from homology"/>
<name>A0A0R1S6D9_9LACO</name>